<dbReference type="InterPro" id="IPR011010">
    <property type="entry name" value="DNA_brk_join_enz"/>
</dbReference>
<evidence type="ECO:0000256" key="1">
    <source>
        <dbReference type="ARBA" id="ARBA00008857"/>
    </source>
</evidence>
<keyword evidence="9" id="KW-1185">Reference proteome</keyword>
<dbReference type="SUPFAM" id="SSF56349">
    <property type="entry name" value="DNA breaking-rejoining enzymes"/>
    <property type="match status" value="1"/>
</dbReference>
<dbReference type="EMBL" id="VJMZ01000001">
    <property type="protein sequence ID" value="TRM10679.1"/>
    <property type="molecule type" value="Genomic_DNA"/>
</dbReference>
<evidence type="ECO:0000259" key="7">
    <source>
        <dbReference type="PROSITE" id="PS51900"/>
    </source>
</evidence>
<evidence type="ECO:0000256" key="5">
    <source>
        <dbReference type="PROSITE-ProRule" id="PRU01248"/>
    </source>
</evidence>
<dbReference type="Pfam" id="PF02899">
    <property type="entry name" value="Phage_int_SAM_1"/>
    <property type="match status" value="1"/>
</dbReference>
<reference evidence="8 9" key="1">
    <citation type="submission" date="2019-07" db="EMBL/GenBank/DDBJ databases">
        <title>Genomic analysis of Lentibacillus sp. NKC851-2.</title>
        <authorList>
            <person name="Oh Y.J."/>
        </authorList>
    </citation>
    <scope>NUCLEOTIDE SEQUENCE [LARGE SCALE GENOMIC DNA]</scope>
    <source>
        <strain evidence="8 9">NKC851-2</strain>
    </source>
</reference>
<dbReference type="GO" id="GO:0015074">
    <property type="term" value="P:DNA integration"/>
    <property type="evidence" value="ECO:0007669"/>
    <property type="project" value="InterPro"/>
</dbReference>
<dbReference type="GO" id="GO:0006310">
    <property type="term" value="P:DNA recombination"/>
    <property type="evidence" value="ECO:0007669"/>
    <property type="project" value="UniProtKB-KW"/>
</dbReference>
<dbReference type="InterPro" id="IPR002104">
    <property type="entry name" value="Integrase_catalytic"/>
</dbReference>
<dbReference type="InterPro" id="IPR050090">
    <property type="entry name" value="Tyrosine_recombinase_XerCD"/>
</dbReference>
<keyword evidence="3 5" id="KW-0238">DNA-binding</keyword>
<dbReference type="PANTHER" id="PTHR30349">
    <property type="entry name" value="PHAGE INTEGRASE-RELATED"/>
    <property type="match status" value="1"/>
</dbReference>
<evidence type="ECO:0000313" key="8">
    <source>
        <dbReference type="EMBL" id="TRM10679.1"/>
    </source>
</evidence>
<keyword evidence="2" id="KW-0229">DNA integration</keyword>
<dbReference type="GO" id="GO:0003677">
    <property type="term" value="F:DNA binding"/>
    <property type="evidence" value="ECO:0007669"/>
    <property type="project" value="UniProtKB-UniRule"/>
</dbReference>
<dbReference type="InterPro" id="IPR013762">
    <property type="entry name" value="Integrase-like_cat_sf"/>
</dbReference>
<evidence type="ECO:0000256" key="2">
    <source>
        <dbReference type="ARBA" id="ARBA00022908"/>
    </source>
</evidence>
<gene>
    <name evidence="8" type="ORF">FH966_02505</name>
</gene>
<dbReference type="Pfam" id="PF00589">
    <property type="entry name" value="Phage_integrase"/>
    <property type="match status" value="1"/>
</dbReference>
<dbReference type="InterPro" id="IPR004107">
    <property type="entry name" value="Integrase_SAM-like_N"/>
</dbReference>
<feature type="domain" description="Core-binding (CB)" evidence="7">
    <location>
        <begin position="19"/>
        <end position="107"/>
    </location>
</feature>
<comment type="caution">
    <text evidence="8">The sequence shown here is derived from an EMBL/GenBank/DDBJ whole genome shotgun (WGS) entry which is preliminary data.</text>
</comment>
<dbReference type="Gene3D" id="1.10.150.130">
    <property type="match status" value="1"/>
</dbReference>
<organism evidence="8 9">
    <name type="scientific">Lentibacillus cibarius</name>
    <dbReference type="NCBI Taxonomy" id="2583219"/>
    <lineage>
        <taxon>Bacteria</taxon>
        <taxon>Bacillati</taxon>
        <taxon>Bacillota</taxon>
        <taxon>Bacilli</taxon>
        <taxon>Bacillales</taxon>
        <taxon>Bacillaceae</taxon>
        <taxon>Lentibacillus</taxon>
    </lineage>
</organism>
<dbReference type="InterPro" id="IPR010998">
    <property type="entry name" value="Integrase_recombinase_N"/>
</dbReference>
<evidence type="ECO:0000313" key="9">
    <source>
        <dbReference type="Proteomes" id="UP000319280"/>
    </source>
</evidence>
<dbReference type="PANTHER" id="PTHR30349:SF64">
    <property type="entry name" value="PROPHAGE INTEGRASE INTD-RELATED"/>
    <property type="match status" value="1"/>
</dbReference>
<accession>A0A549YFK7</accession>
<dbReference type="AlphaFoldDB" id="A0A549YFK7"/>
<comment type="similarity">
    <text evidence="1">Belongs to the 'phage' integrase family.</text>
</comment>
<name>A0A549YFK7_9BACI</name>
<evidence type="ECO:0000256" key="3">
    <source>
        <dbReference type="ARBA" id="ARBA00023125"/>
    </source>
</evidence>
<evidence type="ECO:0000256" key="4">
    <source>
        <dbReference type="ARBA" id="ARBA00023172"/>
    </source>
</evidence>
<dbReference type="Gene3D" id="1.10.443.10">
    <property type="entry name" value="Intergrase catalytic core"/>
    <property type="match status" value="1"/>
</dbReference>
<feature type="domain" description="Tyr recombinase" evidence="6">
    <location>
        <begin position="128"/>
        <end position="301"/>
    </location>
</feature>
<keyword evidence="4" id="KW-0233">DNA recombination</keyword>
<dbReference type="InterPro" id="IPR044068">
    <property type="entry name" value="CB"/>
</dbReference>
<evidence type="ECO:0000259" key="6">
    <source>
        <dbReference type="PROSITE" id="PS51898"/>
    </source>
</evidence>
<protein>
    <submittedName>
        <fullName evidence="8">Tyrosine-type recombinase/integrase</fullName>
    </submittedName>
</protein>
<proteinExistence type="inferred from homology"/>
<dbReference type="PROSITE" id="PS51900">
    <property type="entry name" value="CB"/>
    <property type="match status" value="1"/>
</dbReference>
<dbReference type="Proteomes" id="UP000319280">
    <property type="component" value="Unassembled WGS sequence"/>
</dbReference>
<sequence>MLCVYDLSLTFQILRRIFMLYADASKYYLQYLSAQERSEDTLEGYEKDYRVFRGFIEDIFNGPVYIEDVTRDNLENYMIYLKEKRKLAPRSRNRYISSIRSLFEYAEDKGWIEKNVASKVKDAKVPEDQKVTLTEDEVDQLIKEIDKPLLKTLAIFMYRTGLRITSAINLRLEDVDLDAGTITASIKEGKIITIHISEKLYPTLVEYLNSIRDSGSTYFFATKKTGRVSPGYMNAQLRAAVKRLGWNKKVTSHTLRRSFATNLLRNGAELPVISKLLGHESVKTTMIYLNILPDDMKEAINKL</sequence>
<dbReference type="PROSITE" id="PS51898">
    <property type="entry name" value="TYR_RECOMBINASE"/>
    <property type="match status" value="1"/>
</dbReference>